<comment type="caution">
    <text evidence="2">The sequence shown here is derived from an EMBL/GenBank/DDBJ whole genome shotgun (WGS) entry which is preliminary data.</text>
</comment>
<protein>
    <submittedName>
        <fullName evidence="2">Uncharacterized protein</fullName>
    </submittedName>
</protein>
<dbReference type="EMBL" id="CAXITT010000781">
    <property type="protein sequence ID" value="CAL1546167.1"/>
    <property type="molecule type" value="Genomic_DNA"/>
</dbReference>
<reference evidence="2 3" key="1">
    <citation type="submission" date="2024-04" db="EMBL/GenBank/DDBJ databases">
        <authorList>
            <consortium name="Genoscope - CEA"/>
            <person name="William W."/>
        </authorList>
    </citation>
    <scope>NUCLEOTIDE SEQUENCE [LARGE SCALE GENOMIC DNA]</scope>
</reference>
<dbReference type="Pfam" id="PF15023">
    <property type="entry name" value="DUF4523"/>
    <property type="match status" value="1"/>
</dbReference>
<feature type="region of interest" description="Disordered" evidence="1">
    <location>
        <begin position="113"/>
        <end position="141"/>
    </location>
</feature>
<dbReference type="PANTHER" id="PTHR35968">
    <property type="entry name" value="CHROMOSOME 6 C6ORF201 HOMOLOG"/>
    <property type="match status" value="1"/>
</dbReference>
<name>A0AAV2IGJ8_LYMST</name>
<evidence type="ECO:0000313" key="3">
    <source>
        <dbReference type="Proteomes" id="UP001497497"/>
    </source>
</evidence>
<feature type="region of interest" description="Disordered" evidence="1">
    <location>
        <begin position="29"/>
        <end position="76"/>
    </location>
</feature>
<organism evidence="2 3">
    <name type="scientific">Lymnaea stagnalis</name>
    <name type="common">Great pond snail</name>
    <name type="synonym">Helix stagnalis</name>
    <dbReference type="NCBI Taxonomy" id="6523"/>
    <lineage>
        <taxon>Eukaryota</taxon>
        <taxon>Metazoa</taxon>
        <taxon>Spiralia</taxon>
        <taxon>Lophotrochozoa</taxon>
        <taxon>Mollusca</taxon>
        <taxon>Gastropoda</taxon>
        <taxon>Heterobranchia</taxon>
        <taxon>Euthyneura</taxon>
        <taxon>Panpulmonata</taxon>
        <taxon>Hygrophila</taxon>
        <taxon>Lymnaeoidea</taxon>
        <taxon>Lymnaeidae</taxon>
        <taxon>Lymnaea</taxon>
    </lineage>
</organism>
<proteinExistence type="predicted"/>
<feature type="region of interest" description="Disordered" evidence="1">
    <location>
        <begin position="1"/>
        <end position="20"/>
    </location>
</feature>
<evidence type="ECO:0000256" key="1">
    <source>
        <dbReference type="SAM" id="MobiDB-lite"/>
    </source>
</evidence>
<gene>
    <name evidence="2" type="ORF">GSLYS_00019544001</name>
</gene>
<feature type="compositionally biased region" description="Acidic residues" evidence="1">
    <location>
        <begin position="50"/>
        <end position="67"/>
    </location>
</feature>
<keyword evidence="3" id="KW-1185">Reference proteome</keyword>
<dbReference type="PANTHER" id="PTHR35968:SF1">
    <property type="entry name" value="TESTIS EXPRESSED PROTEIN 56"/>
    <property type="match status" value="1"/>
</dbReference>
<accession>A0AAV2IGJ8</accession>
<dbReference type="AlphaFoldDB" id="A0AAV2IGJ8"/>
<dbReference type="Proteomes" id="UP001497497">
    <property type="component" value="Unassembled WGS sequence"/>
</dbReference>
<sequence length="323" mass="37291">MEEEEEITFETTETAASELVGRVISDAKTIVSNEEEDEDRQADARNVESPGEEYDQQAGDELEDFFEEPVASMDAESVAAGPVIPETREVPPTRRTVPKDVKLKKIKIMEKEHNRPQKKEHFEGARKFQKPNTDNPNGPFHARPWDEFKIAEKLRTQAPVRHEYFGYIFSAQSQRPPLFYRHYMLPVYNQPHPRQHISITGSVIPARKLQQSGALLNYMTPLSAVKIRWKSNRLSTIYKLEDVYAYLTTFGPIDGVYTLSVNSAVVIFTDIEAAREAVMCPCLGYPWDRLIATWIEPRMYNYGFYCKYLAIEAPRLRFRVDDM</sequence>
<evidence type="ECO:0000313" key="2">
    <source>
        <dbReference type="EMBL" id="CAL1546167.1"/>
    </source>
</evidence>
<dbReference type="InterPro" id="IPR027827">
    <property type="entry name" value="Tex56"/>
</dbReference>
<feature type="compositionally biased region" description="Basic and acidic residues" evidence="1">
    <location>
        <begin position="113"/>
        <end position="126"/>
    </location>
</feature>